<reference evidence="3 4" key="1">
    <citation type="submission" date="2020-04" db="EMBL/GenBank/DDBJ databases">
        <title>Genome sequencing of novel species.</title>
        <authorList>
            <person name="Heo J."/>
            <person name="Kim S.-J."/>
            <person name="Kim J.-S."/>
            <person name="Hong S.-B."/>
            <person name="Kwon S.-W."/>
        </authorList>
    </citation>
    <scope>NUCLEOTIDE SEQUENCE [LARGE SCALE GENOMIC DNA]</scope>
    <source>
        <strain evidence="3 4">MFER-1</strain>
    </source>
</reference>
<dbReference type="RefSeq" id="WP_169283648.1">
    <property type="nucleotide sequence ID" value="NZ_CP051680.1"/>
</dbReference>
<dbReference type="Proteomes" id="UP000502248">
    <property type="component" value="Chromosome"/>
</dbReference>
<organism evidence="3 4">
    <name type="scientific">Cohnella herbarum</name>
    <dbReference type="NCBI Taxonomy" id="2728023"/>
    <lineage>
        <taxon>Bacteria</taxon>
        <taxon>Bacillati</taxon>
        <taxon>Bacillota</taxon>
        <taxon>Bacilli</taxon>
        <taxon>Bacillales</taxon>
        <taxon>Paenibacillaceae</taxon>
        <taxon>Cohnella</taxon>
    </lineage>
</organism>
<keyword evidence="2" id="KW-0812">Transmembrane</keyword>
<evidence type="ECO:0000313" key="4">
    <source>
        <dbReference type="Proteomes" id="UP000502248"/>
    </source>
</evidence>
<proteinExistence type="predicted"/>
<dbReference type="KEGG" id="cheb:HH215_32335"/>
<sequence>MKLIGKLRDWGNTSGSISLEASLVIPWVLMLTFLLLFFSLYISQGALLYYSSSIMAERTAFSWTNSAKDAQTGAYPQGEYDGLYWRLTDDSLVQGLFGLVAESNGAGIEIHAGMAGGEGSQAIDKLRRIGFETASSHNVGTGEMRYRNIGIKREIEVDLTSNWLAQPLIWLRGGGAARTEVNALVVEPPEFLRSFDLIRYYATKMKSSPQGESAYRDQAGGVLQKRKR</sequence>
<keyword evidence="4" id="KW-1185">Reference proteome</keyword>
<keyword evidence="2" id="KW-0472">Membrane</keyword>
<feature type="transmembrane region" description="Helical" evidence="2">
    <location>
        <begin position="24"/>
        <end position="50"/>
    </location>
</feature>
<evidence type="ECO:0000256" key="2">
    <source>
        <dbReference type="SAM" id="Phobius"/>
    </source>
</evidence>
<keyword evidence="2" id="KW-1133">Transmembrane helix</keyword>
<accession>A0A7Z2VQP7</accession>
<protein>
    <submittedName>
        <fullName evidence="3">Pilus assembly protein</fullName>
    </submittedName>
</protein>
<feature type="region of interest" description="Disordered" evidence="1">
    <location>
        <begin position="207"/>
        <end position="228"/>
    </location>
</feature>
<dbReference type="AlphaFoldDB" id="A0A7Z2VQP7"/>
<dbReference type="EMBL" id="CP051680">
    <property type="protein sequence ID" value="QJD87404.1"/>
    <property type="molecule type" value="Genomic_DNA"/>
</dbReference>
<evidence type="ECO:0000256" key="1">
    <source>
        <dbReference type="SAM" id="MobiDB-lite"/>
    </source>
</evidence>
<evidence type="ECO:0000313" key="3">
    <source>
        <dbReference type="EMBL" id="QJD87404.1"/>
    </source>
</evidence>
<name>A0A7Z2VQP7_9BACL</name>
<gene>
    <name evidence="3" type="ORF">HH215_32335</name>
</gene>